<evidence type="ECO:0000256" key="1">
    <source>
        <dbReference type="SAM" id="SignalP"/>
    </source>
</evidence>
<dbReference type="Proteomes" id="UP001321760">
    <property type="component" value="Unassembled WGS sequence"/>
</dbReference>
<feature type="domain" description="FAS1" evidence="2">
    <location>
        <begin position="171"/>
        <end position="299"/>
    </location>
</feature>
<dbReference type="Pfam" id="PF02469">
    <property type="entry name" value="Fasciclin"/>
    <property type="match status" value="2"/>
</dbReference>
<feature type="chain" id="PRO_5043451673" evidence="1">
    <location>
        <begin position="18"/>
        <end position="355"/>
    </location>
</feature>
<dbReference type="GO" id="GO:0016236">
    <property type="term" value="P:macroautophagy"/>
    <property type="evidence" value="ECO:0007669"/>
    <property type="project" value="TreeGrafter"/>
</dbReference>
<dbReference type="InterPro" id="IPR036378">
    <property type="entry name" value="FAS1_dom_sf"/>
</dbReference>
<reference evidence="3" key="2">
    <citation type="submission" date="2023-05" db="EMBL/GenBank/DDBJ databases">
        <authorList>
            <consortium name="Lawrence Berkeley National Laboratory"/>
            <person name="Steindorff A."/>
            <person name="Hensen N."/>
            <person name="Bonometti L."/>
            <person name="Westerberg I."/>
            <person name="Brannstrom I.O."/>
            <person name="Guillou S."/>
            <person name="Cros-Aarteil S."/>
            <person name="Calhoun S."/>
            <person name="Haridas S."/>
            <person name="Kuo A."/>
            <person name="Mondo S."/>
            <person name="Pangilinan J."/>
            <person name="Riley R."/>
            <person name="Labutti K."/>
            <person name="Andreopoulos B."/>
            <person name="Lipzen A."/>
            <person name="Chen C."/>
            <person name="Yanf M."/>
            <person name="Daum C."/>
            <person name="Ng V."/>
            <person name="Clum A."/>
            <person name="Ohm R."/>
            <person name="Martin F."/>
            <person name="Silar P."/>
            <person name="Natvig D."/>
            <person name="Lalanne C."/>
            <person name="Gautier V."/>
            <person name="Ament-Velasquez S.L."/>
            <person name="Kruys A."/>
            <person name="Hutchinson M.I."/>
            <person name="Powell A.J."/>
            <person name="Barry K."/>
            <person name="Miller A.N."/>
            <person name="Grigoriev I.V."/>
            <person name="Debuchy R."/>
            <person name="Gladieux P."/>
            <person name="Thoren M.H."/>
            <person name="Johannesson H."/>
        </authorList>
    </citation>
    <scope>NUCLEOTIDE SEQUENCE</scope>
    <source>
        <strain evidence="3">PSN243</strain>
    </source>
</reference>
<dbReference type="FunFam" id="2.30.180.10:FF:000032">
    <property type="entry name" value="Fasciclin domain-containing protein, putative"/>
    <property type="match status" value="1"/>
</dbReference>
<evidence type="ECO:0000313" key="4">
    <source>
        <dbReference type="Proteomes" id="UP001321760"/>
    </source>
</evidence>
<dbReference type="Gene3D" id="2.30.180.10">
    <property type="entry name" value="FAS1 domain"/>
    <property type="match status" value="2"/>
</dbReference>
<dbReference type="PANTHER" id="PTHR10900:SF77">
    <property type="entry name" value="FI19380P1"/>
    <property type="match status" value="1"/>
</dbReference>
<dbReference type="SUPFAM" id="SSF82153">
    <property type="entry name" value="FAS1 domain"/>
    <property type="match status" value="2"/>
</dbReference>
<dbReference type="InterPro" id="IPR050904">
    <property type="entry name" value="Adhesion/Biosynth-related"/>
</dbReference>
<dbReference type="PANTHER" id="PTHR10900">
    <property type="entry name" value="PERIOSTIN-RELATED"/>
    <property type="match status" value="1"/>
</dbReference>
<accession>A0AAV9GA14</accession>
<dbReference type="EMBL" id="MU865980">
    <property type="protein sequence ID" value="KAK4444238.1"/>
    <property type="molecule type" value="Genomic_DNA"/>
</dbReference>
<evidence type="ECO:0000259" key="2">
    <source>
        <dbReference type="PROSITE" id="PS50213"/>
    </source>
</evidence>
<feature type="signal peptide" evidence="1">
    <location>
        <begin position="1"/>
        <end position="17"/>
    </location>
</feature>
<dbReference type="InterPro" id="IPR000782">
    <property type="entry name" value="FAS1_domain"/>
</dbReference>
<comment type="caution">
    <text evidence="3">The sequence shown here is derived from an EMBL/GenBank/DDBJ whole genome shotgun (WGS) entry which is preliminary data.</text>
</comment>
<dbReference type="PROSITE" id="PS50213">
    <property type="entry name" value="FAS1"/>
    <property type="match status" value="2"/>
</dbReference>
<dbReference type="SMART" id="SM00554">
    <property type="entry name" value="FAS1"/>
    <property type="match status" value="2"/>
</dbReference>
<keyword evidence="4" id="KW-1185">Reference proteome</keyword>
<evidence type="ECO:0000313" key="3">
    <source>
        <dbReference type="EMBL" id="KAK4444238.1"/>
    </source>
</evidence>
<dbReference type="GO" id="GO:0000329">
    <property type="term" value="C:fungal-type vacuole membrane"/>
    <property type="evidence" value="ECO:0007669"/>
    <property type="project" value="TreeGrafter"/>
</dbReference>
<proteinExistence type="predicted"/>
<gene>
    <name evidence="3" type="ORF">QBC34DRAFT_430119</name>
</gene>
<organism evidence="3 4">
    <name type="scientific">Podospora aff. communis PSN243</name>
    <dbReference type="NCBI Taxonomy" id="3040156"/>
    <lineage>
        <taxon>Eukaryota</taxon>
        <taxon>Fungi</taxon>
        <taxon>Dikarya</taxon>
        <taxon>Ascomycota</taxon>
        <taxon>Pezizomycotina</taxon>
        <taxon>Sordariomycetes</taxon>
        <taxon>Sordariomycetidae</taxon>
        <taxon>Sordariales</taxon>
        <taxon>Podosporaceae</taxon>
        <taxon>Podospora</taxon>
    </lineage>
</organism>
<sequence length="355" mass="35764">MHAKILLPLVAATAAWAQSLTDVLASQNHTLSTLIGLVQQQPDLLRTLGGLSNITILAPSNEAFTQLLSDPAVAAAVQSTPSLVPALLTYHVLNGTFPASALTALSEPAFVKTYLTDTTYSTVSGGQVVEVKAENGGVTVISGNGASAKVTATDINFTGGTIHIIDSVLSIPPNLTVALTEGNLTALAGAATQANLVQALSDIQQLTLFAPNNEAFAAVADVASGLTVEQLTAVLGYHVIDGTVVYSSDIVNGTEVKTLQGSDLTITVRDGSVYVNDAKVVKPDVLVKNGVVHVIDGVLIPDDLSSATPSASGTATGTAAATGTATVVPGMGSTMGKGAMGAAALFGGVAAMMNM</sequence>
<protein>
    <submittedName>
        <fullName evidence="3">Beta-Ig-H3/Fasciclin</fullName>
    </submittedName>
</protein>
<reference evidence="3" key="1">
    <citation type="journal article" date="2023" name="Mol. Phylogenet. Evol.">
        <title>Genome-scale phylogeny and comparative genomics of the fungal order Sordariales.</title>
        <authorList>
            <person name="Hensen N."/>
            <person name="Bonometti L."/>
            <person name="Westerberg I."/>
            <person name="Brannstrom I.O."/>
            <person name="Guillou S."/>
            <person name="Cros-Aarteil S."/>
            <person name="Calhoun S."/>
            <person name="Haridas S."/>
            <person name="Kuo A."/>
            <person name="Mondo S."/>
            <person name="Pangilinan J."/>
            <person name="Riley R."/>
            <person name="LaButti K."/>
            <person name="Andreopoulos B."/>
            <person name="Lipzen A."/>
            <person name="Chen C."/>
            <person name="Yan M."/>
            <person name="Daum C."/>
            <person name="Ng V."/>
            <person name="Clum A."/>
            <person name="Steindorff A."/>
            <person name="Ohm R.A."/>
            <person name="Martin F."/>
            <person name="Silar P."/>
            <person name="Natvig D.O."/>
            <person name="Lalanne C."/>
            <person name="Gautier V."/>
            <person name="Ament-Velasquez S.L."/>
            <person name="Kruys A."/>
            <person name="Hutchinson M.I."/>
            <person name="Powell A.J."/>
            <person name="Barry K."/>
            <person name="Miller A.N."/>
            <person name="Grigoriev I.V."/>
            <person name="Debuchy R."/>
            <person name="Gladieux P."/>
            <person name="Hiltunen Thoren M."/>
            <person name="Johannesson H."/>
        </authorList>
    </citation>
    <scope>NUCLEOTIDE SEQUENCE</scope>
    <source>
        <strain evidence="3">PSN243</strain>
    </source>
</reference>
<dbReference type="AlphaFoldDB" id="A0AAV9GA14"/>
<name>A0AAV9GA14_9PEZI</name>
<keyword evidence="1" id="KW-0732">Signal</keyword>
<feature type="domain" description="FAS1" evidence="2">
    <location>
        <begin position="18"/>
        <end position="169"/>
    </location>
</feature>